<accession>A0A316A235</accession>
<gene>
    <name evidence="1" type="ORF">SAMN05216529_102386</name>
</gene>
<dbReference type="EMBL" id="UHJJ01000002">
    <property type="protein sequence ID" value="SUQ13168.1"/>
    <property type="molecule type" value="Genomic_DNA"/>
</dbReference>
<organism evidence="1 2">
    <name type="scientific">Faecalicatena contorta</name>
    <dbReference type="NCBI Taxonomy" id="39482"/>
    <lineage>
        <taxon>Bacteria</taxon>
        <taxon>Bacillati</taxon>
        <taxon>Bacillota</taxon>
        <taxon>Clostridia</taxon>
        <taxon>Lachnospirales</taxon>
        <taxon>Lachnospiraceae</taxon>
        <taxon>Faecalicatena</taxon>
    </lineage>
</organism>
<evidence type="ECO:0000313" key="2">
    <source>
        <dbReference type="Proteomes" id="UP000254051"/>
    </source>
</evidence>
<dbReference type="Proteomes" id="UP000254051">
    <property type="component" value="Unassembled WGS sequence"/>
</dbReference>
<keyword evidence="2" id="KW-1185">Reference proteome</keyword>
<dbReference type="RefSeq" id="WP_146199427.1">
    <property type="nucleotide sequence ID" value="NZ_QGDS01000002.1"/>
</dbReference>
<reference evidence="2" key="1">
    <citation type="submission" date="2017-07" db="EMBL/GenBank/DDBJ databases">
        <authorList>
            <person name="Varghese N."/>
            <person name="Submissions S."/>
        </authorList>
    </citation>
    <scope>NUCLEOTIDE SEQUENCE [LARGE SCALE GENOMIC DNA]</scope>
    <source>
        <strain evidence="2">NLAE-zl-C134</strain>
    </source>
</reference>
<protein>
    <submittedName>
        <fullName evidence="1">Uncharacterized protein</fullName>
    </submittedName>
</protein>
<evidence type="ECO:0000313" key="1">
    <source>
        <dbReference type="EMBL" id="SUQ13168.1"/>
    </source>
</evidence>
<proteinExistence type="predicted"/>
<dbReference type="AlphaFoldDB" id="A0A316A235"/>
<sequence length="115" mass="13886">MYYLRNKIREIEKIFYLSICPAEDAEKILGIKKMSCEDFERINYIVNSLELNYFEIELSETFCLQSAELAEKSENKIHDRFLMEEIANRYTRWSDEFVKQVQNPNLRLYLKEKLG</sequence>
<name>A0A316A235_9FIRM</name>